<accession>A0A1L8QVG1</accession>
<dbReference type="STRING" id="328396.RU93_GL001470"/>
<feature type="domain" description="Phosphoribosyltransferase" evidence="2">
    <location>
        <begin position="120"/>
        <end position="171"/>
    </location>
</feature>
<gene>
    <name evidence="3" type="ORF">RU93_GL001470</name>
</gene>
<sequence length="172" mass="20372">MEKCEDCILWQRHFPTYDFMHHAFFVYDSAFQEWLFQYKFLGDYRLRTTFTTELKSYFKQERHSLICPIPLSQDRFLERGFNQTQALLDAACIPTVQLLEKAIHTAPQAQKNRIERLAVPQPFVPTNRVHLIKGKKIILFDDVYTTGRTLFHAADVLRQYQPAMIRTISLAR</sequence>
<dbReference type="Pfam" id="PF00156">
    <property type="entry name" value="Pribosyltran"/>
    <property type="match status" value="1"/>
</dbReference>
<name>A0A1L8QVG1_9ENTE</name>
<dbReference type="AlphaFoldDB" id="A0A1L8QVG1"/>
<keyword evidence="4" id="KW-1185">Reference proteome</keyword>
<dbReference type="PANTHER" id="PTHR47505">
    <property type="entry name" value="DNA UTILIZATION PROTEIN YHGH"/>
    <property type="match status" value="1"/>
</dbReference>
<protein>
    <recommendedName>
        <fullName evidence="2">Phosphoribosyltransferase domain-containing protein</fullName>
    </recommendedName>
</protein>
<comment type="similarity">
    <text evidence="1">Belongs to the ComF/GntX family.</text>
</comment>
<evidence type="ECO:0000256" key="1">
    <source>
        <dbReference type="ARBA" id="ARBA00008007"/>
    </source>
</evidence>
<dbReference type="InterPro" id="IPR051910">
    <property type="entry name" value="ComF/GntX_DNA_util-trans"/>
</dbReference>
<dbReference type="InterPro" id="IPR000836">
    <property type="entry name" value="PRTase_dom"/>
</dbReference>
<comment type="caution">
    <text evidence="3">The sequence shown here is derived from an EMBL/GenBank/DDBJ whole genome shotgun (WGS) entry which is preliminary data.</text>
</comment>
<reference evidence="3 4" key="1">
    <citation type="submission" date="2014-12" db="EMBL/GenBank/DDBJ databases">
        <title>Draft genome sequences of 29 type strains of Enterococci.</title>
        <authorList>
            <person name="Zhong Z."/>
            <person name="Sun Z."/>
            <person name="Liu W."/>
            <person name="Zhang W."/>
            <person name="Zhang H."/>
        </authorList>
    </citation>
    <scope>NUCLEOTIDE SEQUENCE [LARGE SCALE GENOMIC DNA]</scope>
    <source>
        <strain evidence="3 4">DSM 17690</strain>
    </source>
</reference>
<evidence type="ECO:0000259" key="2">
    <source>
        <dbReference type="Pfam" id="PF00156"/>
    </source>
</evidence>
<proteinExistence type="inferred from homology"/>
<evidence type="ECO:0000313" key="4">
    <source>
        <dbReference type="Proteomes" id="UP000182149"/>
    </source>
</evidence>
<dbReference type="CDD" id="cd06223">
    <property type="entry name" value="PRTases_typeI"/>
    <property type="match status" value="1"/>
</dbReference>
<dbReference type="EMBL" id="JXKD01000003">
    <property type="protein sequence ID" value="OJG11475.1"/>
    <property type="molecule type" value="Genomic_DNA"/>
</dbReference>
<dbReference type="Gene3D" id="3.40.50.2020">
    <property type="match status" value="1"/>
</dbReference>
<organism evidence="3 4">
    <name type="scientific">Enterococcus aquimarinus</name>
    <dbReference type="NCBI Taxonomy" id="328396"/>
    <lineage>
        <taxon>Bacteria</taxon>
        <taxon>Bacillati</taxon>
        <taxon>Bacillota</taxon>
        <taxon>Bacilli</taxon>
        <taxon>Lactobacillales</taxon>
        <taxon>Enterococcaceae</taxon>
        <taxon>Enterococcus</taxon>
    </lineage>
</organism>
<dbReference type="Proteomes" id="UP000182149">
    <property type="component" value="Unassembled WGS sequence"/>
</dbReference>
<dbReference type="PANTHER" id="PTHR47505:SF1">
    <property type="entry name" value="DNA UTILIZATION PROTEIN YHGH"/>
    <property type="match status" value="1"/>
</dbReference>
<dbReference type="InterPro" id="IPR029057">
    <property type="entry name" value="PRTase-like"/>
</dbReference>
<dbReference type="SUPFAM" id="SSF53271">
    <property type="entry name" value="PRTase-like"/>
    <property type="match status" value="1"/>
</dbReference>
<evidence type="ECO:0000313" key="3">
    <source>
        <dbReference type="EMBL" id="OJG11475.1"/>
    </source>
</evidence>